<dbReference type="OrthoDB" id="5835829at2759"/>
<dbReference type="FunFam" id="3.40.50.2000:FF:000064">
    <property type="entry name" value="Glycosyltransferase"/>
    <property type="match status" value="1"/>
</dbReference>
<dbReference type="AlphaFoldDB" id="A0A843TUE5"/>
<protein>
    <recommendedName>
        <fullName evidence="5">Glycosyltransferase</fullName>
        <ecNumber evidence="5">2.4.1.-</ecNumber>
    </recommendedName>
</protein>
<dbReference type="InterPro" id="IPR035595">
    <property type="entry name" value="UDP_glycos_trans_CS"/>
</dbReference>
<dbReference type="InterPro" id="IPR002213">
    <property type="entry name" value="UDP_glucos_trans"/>
</dbReference>
<evidence type="ECO:0000256" key="4">
    <source>
        <dbReference type="RuleBase" id="RU003718"/>
    </source>
</evidence>
<gene>
    <name evidence="6" type="ORF">Taro_005899</name>
</gene>
<keyword evidence="7" id="KW-1185">Reference proteome</keyword>
<name>A0A843TUE5_COLES</name>
<dbReference type="PROSITE" id="PS00375">
    <property type="entry name" value="UDPGT"/>
    <property type="match status" value="1"/>
</dbReference>
<dbReference type="CDD" id="cd03784">
    <property type="entry name" value="GT1_Gtf-like"/>
    <property type="match status" value="1"/>
</dbReference>
<sequence length="499" mass="54006">MAVGTAARRQHIVLIPFLAQGHIIPFLALARRIAQRHPGRFILTVVSTPLNVRGLRSSLHPDAGVLLRELPFRGADHGLPPGAESTDSVPQGLLFKVFQASASLRTEFEGLVAEDIPREDGCPPLCIIADVFMGWTVHVARQLGVFHATFTTCGGLGTAAYFAIWLHLPHLNAASEEDDFGVPGFPETFRLRRSQMSPTLKNAHERDPWVILLREQITFCCSSDAMLCNNAEALEPTGTALLQKNTGVPVFSIGPILPPETISSAGRAAKVLGIAPEACIEWLDAHPPRSVLYVSFGSQNSVSAQQMVQLAAGLEASGRSFIWVIRPPFGFDVKGQFRAEWLPEGFEERARSSGRGLLVRDWAPQLEILAHGSVGAFLSHCGWNSTLESLARGVPLIGWPMAAEQFYNVKMLEEEMGVCVELARGLVQEVEAAEVERVVGMVMGEEKGKEMRRRAVKAAEVIRAATREEGGEKGTSLAALDAFLEAVQQGTPATGNSAA</sequence>
<dbReference type="GO" id="GO:0035251">
    <property type="term" value="F:UDP-glucosyltransferase activity"/>
    <property type="evidence" value="ECO:0007669"/>
    <property type="project" value="TreeGrafter"/>
</dbReference>
<dbReference type="Gene3D" id="3.40.50.2000">
    <property type="entry name" value="Glycogen Phosphorylase B"/>
    <property type="match status" value="2"/>
</dbReference>
<proteinExistence type="inferred from homology"/>
<dbReference type="EC" id="2.4.1.-" evidence="5"/>
<dbReference type="Proteomes" id="UP000652761">
    <property type="component" value="Unassembled WGS sequence"/>
</dbReference>
<evidence type="ECO:0000256" key="5">
    <source>
        <dbReference type="RuleBase" id="RU362057"/>
    </source>
</evidence>
<reference evidence="6" key="1">
    <citation type="submission" date="2017-07" db="EMBL/GenBank/DDBJ databases">
        <title>Taro Niue Genome Assembly and Annotation.</title>
        <authorList>
            <person name="Atibalentja N."/>
            <person name="Keating K."/>
            <person name="Fields C.J."/>
        </authorList>
    </citation>
    <scope>NUCLEOTIDE SEQUENCE</scope>
    <source>
        <strain evidence="6">Niue_2</strain>
        <tissue evidence="6">Leaf</tissue>
    </source>
</reference>
<organism evidence="6 7">
    <name type="scientific">Colocasia esculenta</name>
    <name type="common">Wild taro</name>
    <name type="synonym">Arum esculentum</name>
    <dbReference type="NCBI Taxonomy" id="4460"/>
    <lineage>
        <taxon>Eukaryota</taxon>
        <taxon>Viridiplantae</taxon>
        <taxon>Streptophyta</taxon>
        <taxon>Embryophyta</taxon>
        <taxon>Tracheophyta</taxon>
        <taxon>Spermatophyta</taxon>
        <taxon>Magnoliopsida</taxon>
        <taxon>Liliopsida</taxon>
        <taxon>Araceae</taxon>
        <taxon>Aroideae</taxon>
        <taxon>Colocasieae</taxon>
        <taxon>Colocasia</taxon>
    </lineage>
</organism>
<dbReference type="EMBL" id="NMUH01000172">
    <property type="protein sequence ID" value="MQL73537.1"/>
    <property type="molecule type" value="Genomic_DNA"/>
</dbReference>
<evidence type="ECO:0000256" key="2">
    <source>
        <dbReference type="ARBA" id="ARBA00022676"/>
    </source>
</evidence>
<dbReference type="PANTHER" id="PTHR48047:SF107">
    <property type="entry name" value="UDP-GLYCOSYLTRANSFERASE 92A1-LIKE"/>
    <property type="match status" value="1"/>
</dbReference>
<dbReference type="Pfam" id="PF00201">
    <property type="entry name" value="UDPGT"/>
    <property type="match status" value="1"/>
</dbReference>
<keyword evidence="3 4" id="KW-0808">Transferase</keyword>
<dbReference type="SUPFAM" id="SSF53756">
    <property type="entry name" value="UDP-Glycosyltransferase/glycogen phosphorylase"/>
    <property type="match status" value="1"/>
</dbReference>
<evidence type="ECO:0000256" key="1">
    <source>
        <dbReference type="ARBA" id="ARBA00009995"/>
    </source>
</evidence>
<dbReference type="PANTHER" id="PTHR48047">
    <property type="entry name" value="GLYCOSYLTRANSFERASE"/>
    <property type="match status" value="1"/>
</dbReference>
<accession>A0A843TUE5</accession>
<evidence type="ECO:0000313" key="6">
    <source>
        <dbReference type="EMBL" id="MQL73537.1"/>
    </source>
</evidence>
<evidence type="ECO:0000313" key="7">
    <source>
        <dbReference type="Proteomes" id="UP000652761"/>
    </source>
</evidence>
<comment type="caution">
    <text evidence="6">The sequence shown here is derived from an EMBL/GenBank/DDBJ whole genome shotgun (WGS) entry which is preliminary data.</text>
</comment>
<evidence type="ECO:0000256" key="3">
    <source>
        <dbReference type="ARBA" id="ARBA00022679"/>
    </source>
</evidence>
<dbReference type="FunFam" id="3.40.50.2000:FF:000103">
    <property type="entry name" value="Glycosyltransferase"/>
    <property type="match status" value="1"/>
</dbReference>
<comment type="similarity">
    <text evidence="1 4">Belongs to the UDP-glycosyltransferase family.</text>
</comment>
<keyword evidence="2 4" id="KW-0328">Glycosyltransferase</keyword>